<dbReference type="PANTHER" id="PTHR47514">
    <property type="entry name" value="TRANSKETOLASE N-TERMINAL SECTION-RELATED"/>
    <property type="match status" value="1"/>
</dbReference>
<dbReference type="OrthoDB" id="8732661at2"/>
<feature type="region of interest" description="Disordered" evidence="1">
    <location>
        <begin position="1"/>
        <end position="30"/>
    </location>
</feature>
<evidence type="ECO:0000313" key="3">
    <source>
        <dbReference type="EMBL" id="GEO37934.1"/>
    </source>
</evidence>
<organism evidence="3 4">
    <name type="scientific">Skermanella aerolata</name>
    <dbReference type="NCBI Taxonomy" id="393310"/>
    <lineage>
        <taxon>Bacteria</taxon>
        <taxon>Pseudomonadati</taxon>
        <taxon>Pseudomonadota</taxon>
        <taxon>Alphaproteobacteria</taxon>
        <taxon>Rhodospirillales</taxon>
        <taxon>Azospirillaceae</taxon>
        <taxon>Skermanella</taxon>
    </lineage>
</organism>
<dbReference type="InterPro" id="IPR005474">
    <property type="entry name" value="Transketolase_N"/>
</dbReference>
<keyword evidence="4" id="KW-1185">Reference proteome</keyword>
<evidence type="ECO:0000256" key="1">
    <source>
        <dbReference type="SAM" id="MobiDB-lite"/>
    </source>
</evidence>
<accession>A0A512DN77</accession>
<evidence type="ECO:0000313" key="4">
    <source>
        <dbReference type="Proteomes" id="UP000321523"/>
    </source>
</evidence>
<dbReference type="EMBL" id="BJYZ01000008">
    <property type="protein sequence ID" value="GEO37934.1"/>
    <property type="molecule type" value="Genomic_DNA"/>
</dbReference>
<dbReference type="RefSeq" id="WP_084720833.1">
    <property type="nucleotide sequence ID" value="NZ_BJYZ01000008.1"/>
</dbReference>
<dbReference type="Gene3D" id="3.40.50.970">
    <property type="match status" value="1"/>
</dbReference>
<sequence>MTAASPSPLDLPPLDQAPPDLPPFEGPIGSDRSNAALDARSLHLRRLVVRALEGGGRGHIGSSMSPVEAIRVLYDDVMRYRPDDPRWVGRDRFILSKGHGCLALYAVLADKGFFPEAALDDFCRFDSFLGGHPEYGKVTGVEASTGALGHGLPIGVGMALAARMQGRDSRVFVLLGDGELGEGSVWEAALCAGKHRLGSLTALIDYNKLQSAGPVSAIQPLEPLAAKWEAFGFNAVEVDGHDVVDLRRVLTAAPADPSRPTAVICHTIKGRGVDFAEGRAEWHHKAKLSLSDLAGLHRALA</sequence>
<dbReference type="InterPro" id="IPR029061">
    <property type="entry name" value="THDP-binding"/>
</dbReference>
<feature type="domain" description="Transketolase N-terminal" evidence="2">
    <location>
        <begin position="44"/>
        <end position="296"/>
    </location>
</feature>
<dbReference type="Pfam" id="PF00456">
    <property type="entry name" value="Transketolase_N"/>
    <property type="match status" value="1"/>
</dbReference>
<reference evidence="3 4" key="1">
    <citation type="submission" date="2019-07" db="EMBL/GenBank/DDBJ databases">
        <title>Whole genome shotgun sequence of Skermanella aerolata NBRC 106429.</title>
        <authorList>
            <person name="Hosoyama A."/>
            <person name="Uohara A."/>
            <person name="Ohji S."/>
            <person name="Ichikawa N."/>
        </authorList>
    </citation>
    <scope>NUCLEOTIDE SEQUENCE [LARGE SCALE GENOMIC DNA]</scope>
    <source>
        <strain evidence="3 4">NBRC 106429</strain>
    </source>
</reference>
<comment type="caution">
    <text evidence="3">The sequence shown here is derived from an EMBL/GenBank/DDBJ whole genome shotgun (WGS) entry which is preliminary data.</text>
</comment>
<feature type="compositionally biased region" description="Pro residues" evidence="1">
    <location>
        <begin position="9"/>
        <end position="25"/>
    </location>
</feature>
<evidence type="ECO:0000259" key="2">
    <source>
        <dbReference type="Pfam" id="PF00456"/>
    </source>
</evidence>
<dbReference type="PANTHER" id="PTHR47514:SF2">
    <property type="entry name" value="TRANSKETOLASE"/>
    <property type="match status" value="1"/>
</dbReference>
<dbReference type="Proteomes" id="UP000321523">
    <property type="component" value="Unassembled WGS sequence"/>
</dbReference>
<dbReference type="AlphaFoldDB" id="A0A512DN77"/>
<gene>
    <name evidence="3" type="primary">tktB</name>
    <name evidence="3" type="ORF">SAE02_20820</name>
</gene>
<name>A0A512DN77_9PROT</name>
<protein>
    <submittedName>
        <fullName evidence="3">Transketolase</fullName>
    </submittedName>
</protein>
<proteinExistence type="predicted"/>
<dbReference type="SUPFAM" id="SSF52518">
    <property type="entry name" value="Thiamin diphosphate-binding fold (THDP-binding)"/>
    <property type="match status" value="1"/>
</dbReference>
<dbReference type="CDD" id="cd02012">
    <property type="entry name" value="TPP_TK"/>
    <property type="match status" value="1"/>
</dbReference>